<keyword evidence="1" id="KW-0472">Membrane</keyword>
<accession>A0AAD6GC05</accession>
<protein>
    <recommendedName>
        <fullName evidence="2">Rhodopsin domain-containing protein</fullName>
    </recommendedName>
</protein>
<reference evidence="3 4" key="1">
    <citation type="journal article" date="2023" name="IMA Fungus">
        <title>Comparative genomic study of the Penicillium genus elucidates a diverse pangenome and 15 lateral gene transfer events.</title>
        <authorList>
            <person name="Petersen C."/>
            <person name="Sorensen T."/>
            <person name="Nielsen M.R."/>
            <person name="Sondergaard T.E."/>
            <person name="Sorensen J.L."/>
            <person name="Fitzpatrick D.A."/>
            <person name="Frisvad J.C."/>
            <person name="Nielsen K.L."/>
        </authorList>
    </citation>
    <scope>NUCLEOTIDE SEQUENCE [LARGE SCALE GENOMIC DNA]</scope>
    <source>
        <strain evidence="3 4">IBT 35679</strain>
    </source>
</reference>
<keyword evidence="1" id="KW-0812">Transmembrane</keyword>
<name>A0AAD6GC05_9EURO</name>
<feature type="transmembrane region" description="Helical" evidence="1">
    <location>
        <begin position="161"/>
        <end position="182"/>
    </location>
</feature>
<evidence type="ECO:0000256" key="1">
    <source>
        <dbReference type="SAM" id="Phobius"/>
    </source>
</evidence>
<dbReference type="Pfam" id="PF20684">
    <property type="entry name" value="Fung_rhodopsin"/>
    <property type="match status" value="1"/>
</dbReference>
<comment type="caution">
    <text evidence="3">The sequence shown here is derived from an EMBL/GenBank/DDBJ whole genome shotgun (WGS) entry which is preliminary data.</text>
</comment>
<feature type="transmembrane region" description="Helical" evidence="1">
    <location>
        <begin position="12"/>
        <end position="31"/>
    </location>
</feature>
<keyword evidence="4" id="KW-1185">Reference proteome</keyword>
<dbReference type="InterPro" id="IPR049326">
    <property type="entry name" value="Rhodopsin_dom_fungi"/>
</dbReference>
<feature type="transmembrane region" description="Helical" evidence="1">
    <location>
        <begin position="228"/>
        <end position="250"/>
    </location>
</feature>
<keyword evidence="1" id="KW-1133">Transmembrane helix</keyword>
<evidence type="ECO:0000313" key="4">
    <source>
        <dbReference type="Proteomes" id="UP001220324"/>
    </source>
</evidence>
<proteinExistence type="predicted"/>
<dbReference type="PANTHER" id="PTHR38794">
    <property type="entry name" value="INTEGRAL MEMBRANE PROTEIN"/>
    <property type="match status" value="1"/>
</dbReference>
<dbReference type="EMBL" id="JAQIZZ010000007">
    <property type="protein sequence ID" value="KAJ5533390.1"/>
    <property type="molecule type" value="Genomic_DNA"/>
</dbReference>
<dbReference type="AlphaFoldDB" id="A0AAD6GC05"/>
<evidence type="ECO:0000259" key="2">
    <source>
        <dbReference type="Pfam" id="PF20684"/>
    </source>
</evidence>
<feature type="transmembrane region" description="Helical" evidence="1">
    <location>
        <begin position="119"/>
        <end position="141"/>
    </location>
</feature>
<evidence type="ECO:0000313" key="3">
    <source>
        <dbReference type="EMBL" id="KAJ5533390.1"/>
    </source>
</evidence>
<dbReference type="Proteomes" id="UP001220324">
    <property type="component" value="Unassembled WGS sequence"/>
</dbReference>
<organism evidence="3 4">
    <name type="scientific">Penicillium frequentans</name>
    <dbReference type="NCBI Taxonomy" id="3151616"/>
    <lineage>
        <taxon>Eukaryota</taxon>
        <taxon>Fungi</taxon>
        <taxon>Dikarya</taxon>
        <taxon>Ascomycota</taxon>
        <taxon>Pezizomycotina</taxon>
        <taxon>Eurotiomycetes</taxon>
        <taxon>Eurotiomycetidae</taxon>
        <taxon>Eurotiales</taxon>
        <taxon>Aspergillaceae</taxon>
        <taxon>Penicillium</taxon>
    </lineage>
</organism>
<sequence length="287" mass="31946">MGTRFKGDTKDPVVNITTWCLLVVMILSVLSRLGTKIRLFRQLIVDDFLIITSLVCCPMCLPKYRLQHQSDTEFSTQVFGVGQSVAVSLAVGSGYGKHLEDLTKDEMDHMMKVIGGTEIYAASLLCTLSLLFSKLSLVIFIRRLTPTCEKRRVGRGVEAMIYAWATVTFFGSAFSCAIPRTFDLWHGHCFNLLAWRYFIGISNIGTELLIIVQATIVMLIIQSWGLRMIFASIFVPRTLVVSAIIAQLAFTRNGVRSADGPYDMCELTIFDAIPTVANTAHVFEPAI</sequence>
<gene>
    <name evidence="3" type="ORF">N7494_009942</name>
</gene>
<feature type="transmembrane region" description="Helical" evidence="1">
    <location>
        <begin position="194"/>
        <end position="221"/>
    </location>
</feature>
<feature type="domain" description="Rhodopsin" evidence="2">
    <location>
        <begin position="32"/>
        <end position="273"/>
    </location>
</feature>
<dbReference type="PANTHER" id="PTHR38794:SF1">
    <property type="entry name" value="INTEGRAL MEMBRANE PROTEIN"/>
    <property type="match status" value="1"/>
</dbReference>